<dbReference type="NCBIfam" id="TIGR00756">
    <property type="entry name" value="PPR"/>
    <property type="match status" value="3"/>
</dbReference>
<reference evidence="3 4" key="1">
    <citation type="journal article" date="2024" name="Plant J.">
        <title>Genome sequences and population genomics reveal climatic adaptation and genomic divergence between two closely related sweetgum species.</title>
        <authorList>
            <person name="Xu W.Q."/>
            <person name="Ren C.Q."/>
            <person name="Zhang X.Y."/>
            <person name="Comes H.P."/>
            <person name="Liu X.H."/>
            <person name="Li Y.G."/>
            <person name="Kettle C.J."/>
            <person name="Jalonen R."/>
            <person name="Gaisberger H."/>
            <person name="Ma Y.Z."/>
            <person name="Qiu Y.X."/>
        </authorList>
    </citation>
    <scope>NUCLEOTIDE SEQUENCE [LARGE SCALE GENOMIC DNA]</scope>
    <source>
        <strain evidence="3">Hangzhou</strain>
    </source>
</reference>
<keyword evidence="1" id="KW-0677">Repeat</keyword>
<evidence type="ECO:0000313" key="4">
    <source>
        <dbReference type="Proteomes" id="UP001415857"/>
    </source>
</evidence>
<proteinExistence type="predicted"/>
<evidence type="ECO:0000256" key="2">
    <source>
        <dbReference type="PROSITE-ProRule" id="PRU00708"/>
    </source>
</evidence>
<feature type="repeat" description="PPR" evidence="2">
    <location>
        <begin position="82"/>
        <end position="116"/>
    </location>
</feature>
<dbReference type="FunFam" id="1.25.40.10:FF:001087">
    <property type="entry name" value="Pentatricopeptide repeat-containing protein, mitochondrial"/>
    <property type="match status" value="1"/>
</dbReference>
<dbReference type="Proteomes" id="UP001415857">
    <property type="component" value="Unassembled WGS sequence"/>
</dbReference>
<feature type="repeat" description="PPR" evidence="2">
    <location>
        <begin position="286"/>
        <end position="320"/>
    </location>
</feature>
<evidence type="ECO:0000256" key="1">
    <source>
        <dbReference type="ARBA" id="ARBA00022737"/>
    </source>
</evidence>
<sequence length="407" mass="44798">MRWRTNCTLAALSRQYRALLRACARQSSLDIGKKLHAILLTTGLAASPNTFLRNTLLHMYSACGCTCFARKVFSEIPHSHKDTVDWTTLMGSLARHGMPGDALRLFLEMQNVGMWPDDVTMVCVFNACARLGDAVAGAQVHVWMVKMGLGFGVSTCNAVMDMYVKCGLMGEARRVFEEMNEWSVVSWTVILAGAVKWEGVGSGRSVFDEMPARNEVAWTIMIAGYVGDGFTREGFSLLGEMVLSLGLGLNYVTLCSLLSACAQSGDLVMGKWIHAPALKMMEKEMDIMVGTALVDMYAKCGRINTAFQVFEKMPRRNVVAWNCMLSGLAMHGRGNIVLDIFPQMAKEAMPDDITFTAVLSACSHSGLVDQGRHYFYKLESVYGLSPKSRTLFLYGGSSRAVGSFRRS</sequence>
<dbReference type="GO" id="GO:0009451">
    <property type="term" value="P:RNA modification"/>
    <property type="evidence" value="ECO:0007669"/>
    <property type="project" value="InterPro"/>
</dbReference>
<gene>
    <name evidence="3" type="ORF">L1049_001857</name>
</gene>
<organism evidence="3 4">
    <name type="scientific">Liquidambar formosana</name>
    <name type="common">Formosan gum</name>
    <dbReference type="NCBI Taxonomy" id="63359"/>
    <lineage>
        <taxon>Eukaryota</taxon>
        <taxon>Viridiplantae</taxon>
        <taxon>Streptophyta</taxon>
        <taxon>Embryophyta</taxon>
        <taxon>Tracheophyta</taxon>
        <taxon>Spermatophyta</taxon>
        <taxon>Magnoliopsida</taxon>
        <taxon>eudicotyledons</taxon>
        <taxon>Gunneridae</taxon>
        <taxon>Pentapetalae</taxon>
        <taxon>Saxifragales</taxon>
        <taxon>Altingiaceae</taxon>
        <taxon>Liquidambar</taxon>
    </lineage>
</organism>
<dbReference type="Pfam" id="PF01535">
    <property type="entry name" value="PPR"/>
    <property type="match status" value="2"/>
</dbReference>
<evidence type="ECO:0000313" key="3">
    <source>
        <dbReference type="EMBL" id="KAK9271498.1"/>
    </source>
</evidence>
<evidence type="ECO:0008006" key="5">
    <source>
        <dbReference type="Google" id="ProtNLM"/>
    </source>
</evidence>
<protein>
    <recommendedName>
        <fullName evidence="5">Pentatricopeptide repeat-containing protein</fullName>
    </recommendedName>
</protein>
<dbReference type="Gene3D" id="1.25.40.10">
    <property type="entry name" value="Tetratricopeptide repeat domain"/>
    <property type="match status" value="3"/>
</dbReference>
<dbReference type="EMBL" id="JBBPBK010000013">
    <property type="protein sequence ID" value="KAK9271498.1"/>
    <property type="molecule type" value="Genomic_DNA"/>
</dbReference>
<dbReference type="InterPro" id="IPR046960">
    <property type="entry name" value="PPR_At4g14850-like_plant"/>
</dbReference>
<dbReference type="InterPro" id="IPR011990">
    <property type="entry name" value="TPR-like_helical_dom_sf"/>
</dbReference>
<dbReference type="PANTHER" id="PTHR47926:SF436">
    <property type="entry name" value="PENTATRICOPEPTIDE REPEAT-CONTAINING PROTEIN ELI1, CHLOROPLASTIC-LIKE ISOFORM X2"/>
    <property type="match status" value="1"/>
</dbReference>
<dbReference type="PANTHER" id="PTHR47926">
    <property type="entry name" value="PENTATRICOPEPTIDE REPEAT-CONTAINING PROTEIN"/>
    <property type="match status" value="1"/>
</dbReference>
<dbReference type="InterPro" id="IPR002885">
    <property type="entry name" value="PPR_rpt"/>
</dbReference>
<dbReference type="Pfam" id="PF13041">
    <property type="entry name" value="PPR_2"/>
    <property type="match status" value="2"/>
</dbReference>
<name>A0AAP0R8I7_LIQFO</name>
<dbReference type="PROSITE" id="PS51375">
    <property type="entry name" value="PPR"/>
    <property type="match status" value="3"/>
</dbReference>
<dbReference type="GO" id="GO:0003723">
    <property type="term" value="F:RNA binding"/>
    <property type="evidence" value="ECO:0007669"/>
    <property type="project" value="InterPro"/>
</dbReference>
<dbReference type="AlphaFoldDB" id="A0AAP0R8I7"/>
<accession>A0AAP0R8I7</accession>
<feature type="repeat" description="PPR" evidence="2">
    <location>
        <begin position="152"/>
        <end position="186"/>
    </location>
</feature>
<keyword evidence="4" id="KW-1185">Reference proteome</keyword>
<comment type="caution">
    <text evidence="3">The sequence shown here is derived from an EMBL/GenBank/DDBJ whole genome shotgun (WGS) entry which is preliminary data.</text>
</comment>